<evidence type="ECO:0000313" key="4">
    <source>
        <dbReference type="Proteomes" id="UP000256779"/>
    </source>
</evidence>
<accession>A0A3D9L0R5</accession>
<dbReference type="Proteomes" id="UP000256779">
    <property type="component" value="Unassembled WGS sequence"/>
</dbReference>
<evidence type="ECO:0000313" key="3">
    <source>
        <dbReference type="EMBL" id="RED93652.1"/>
    </source>
</evidence>
<protein>
    <submittedName>
        <fullName evidence="3">DinB family protein</fullName>
    </submittedName>
</protein>
<evidence type="ECO:0000259" key="2">
    <source>
        <dbReference type="Pfam" id="PF12867"/>
    </source>
</evidence>
<keyword evidence="4" id="KW-1185">Reference proteome</keyword>
<sequence length="178" mass="20212">MQMKNFITLIVFLSAVAAYAADPEPKSQYVKDILPVWEVSTQNALAVARAMPADLYDFKPSDSSMTFSEQIVHIAYTSLWLTQRFAADQVQEYSQPDFSGKSKEEVVAYLEGNLKKATELLVAMPEEKAQEEVKVFSGKMLKRYVALMFVQDHLANHRAKANLYIRMNDIKPPAYGFF</sequence>
<dbReference type="Gene3D" id="1.20.120.450">
    <property type="entry name" value="dinb family like domain"/>
    <property type="match status" value="1"/>
</dbReference>
<dbReference type="OrthoDB" id="119432at2"/>
<dbReference type="EMBL" id="QREG01000024">
    <property type="protein sequence ID" value="RED93652.1"/>
    <property type="molecule type" value="Genomic_DNA"/>
</dbReference>
<dbReference type="AlphaFoldDB" id="A0A3D9L0R5"/>
<name>A0A3D9L0R5_MARFU</name>
<reference evidence="3 4" key="1">
    <citation type="submission" date="2018-07" db="EMBL/GenBank/DDBJ databases">
        <title>Genomic Encyclopedia of Type Strains, Phase IV (KMG-IV): sequencing the most valuable type-strain genomes for metagenomic binning, comparative biology and taxonomic classification.</title>
        <authorList>
            <person name="Goeker M."/>
        </authorList>
    </citation>
    <scope>NUCLEOTIDE SEQUENCE [LARGE SCALE GENOMIC DNA]</scope>
    <source>
        <strain evidence="3 4">DSM 4134</strain>
    </source>
</reference>
<organism evidence="3 4">
    <name type="scientific">Marinoscillum furvescens DSM 4134</name>
    <dbReference type="NCBI Taxonomy" id="1122208"/>
    <lineage>
        <taxon>Bacteria</taxon>
        <taxon>Pseudomonadati</taxon>
        <taxon>Bacteroidota</taxon>
        <taxon>Cytophagia</taxon>
        <taxon>Cytophagales</taxon>
        <taxon>Reichenbachiellaceae</taxon>
        <taxon>Marinoscillum</taxon>
    </lineage>
</organism>
<keyword evidence="1" id="KW-0732">Signal</keyword>
<evidence type="ECO:0000256" key="1">
    <source>
        <dbReference type="SAM" id="SignalP"/>
    </source>
</evidence>
<comment type="caution">
    <text evidence="3">The sequence shown here is derived from an EMBL/GenBank/DDBJ whole genome shotgun (WGS) entry which is preliminary data.</text>
</comment>
<dbReference type="Pfam" id="PF12867">
    <property type="entry name" value="DinB_2"/>
    <property type="match status" value="1"/>
</dbReference>
<feature type="domain" description="DinB-like" evidence="2">
    <location>
        <begin position="39"/>
        <end position="159"/>
    </location>
</feature>
<dbReference type="SUPFAM" id="SSF109854">
    <property type="entry name" value="DinB/YfiT-like putative metalloenzymes"/>
    <property type="match status" value="1"/>
</dbReference>
<feature type="chain" id="PRO_5017562350" evidence="1">
    <location>
        <begin position="21"/>
        <end position="178"/>
    </location>
</feature>
<dbReference type="InterPro" id="IPR034660">
    <property type="entry name" value="DinB/YfiT-like"/>
</dbReference>
<feature type="signal peptide" evidence="1">
    <location>
        <begin position="1"/>
        <end position="20"/>
    </location>
</feature>
<dbReference type="InterPro" id="IPR024775">
    <property type="entry name" value="DinB-like"/>
</dbReference>
<gene>
    <name evidence="3" type="ORF">C7460_12462</name>
</gene>
<proteinExistence type="predicted"/>